<name>A0A2N0UYU1_9FIRM</name>
<feature type="transmembrane region" description="Helical" evidence="1">
    <location>
        <begin position="52"/>
        <end position="74"/>
    </location>
</feature>
<keyword evidence="1" id="KW-0812">Transmembrane</keyword>
<keyword evidence="3" id="KW-1185">Reference proteome</keyword>
<protein>
    <submittedName>
        <fullName evidence="2">Uncharacterized protein</fullName>
    </submittedName>
</protein>
<comment type="caution">
    <text evidence="2">The sequence shown here is derived from an EMBL/GenBank/DDBJ whole genome shotgun (WGS) entry which is preliminary data.</text>
</comment>
<keyword evidence="1" id="KW-0472">Membrane</keyword>
<evidence type="ECO:0000256" key="1">
    <source>
        <dbReference type="SAM" id="Phobius"/>
    </source>
</evidence>
<sequence length="268" mass="30382">MFGKKKPKIEQPITPEELSRLNDKKMADSEIEHFHVKNDSIEIVKYKKRRRLLSIILSVCIIILLILFIVSTLVTQWGDLIISIDSPAVKKGIVLSEDADFKTQCASLTAKQVKDVTNITYAWLPVDLDTSKDGAHNGKNYVAYTFYCKNNGEVELDYDAVLEITGAAKSADEATRVMIYKNGKSSIYGKGQYKDRSKAETDCTKFVSDKEVYKTSTEKFKVGDIDKYTIVIWIEGNDPECIDDIRNGHVRMRMLFSVRDDEESTAKP</sequence>
<proteinExistence type="predicted"/>
<dbReference type="Proteomes" id="UP000233425">
    <property type="component" value="Unassembled WGS sequence"/>
</dbReference>
<evidence type="ECO:0000313" key="3">
    <source>
        <dbReference type="Proteomes" id="UP000233425"/>
    </source>
</evidence>
<dbReference type="EMBL" id="NNSR01000032">
    <property type="protein sequence ID" value="PKD32140.1"/>
    <property type="molecule type" value="Genomic_DNA"/>
</dbReference>
<dbReference type="AlphaFoldDB" id="A0A2N0UYU1"/>
<reference evidence="2" key="1">
    <citation type="journal article" date="2018" name="Environ. Microbiol.">
        <title>Sporulation capability and amylosome conservation among diverse human colonic and rumen isolates of the keystone starch-degrader Ruminococcus bromii.</title>
        <authorList>
            <person name="Mukhopadhya I."/>
            <person name="Morais S."/>
            <person name="Laverde-Gomez J."/>
            <person name="Sheridan P.O."/>
            <person name="Walker A.W."/>
            <person name="Kelly W."/>
            <person name="Klieve A.V."/>
            <person name="Ouwerkerk D."/>
            <person name="Duncan S.H."/>
            <person name="Louis P."/>
            <person name="Koropatkin N."/>
            <person name="Cockburn D."/>
            <person name="Kibler R."/>
            <person name="Cooper P.J."/>
            <person name="Sandoval C."/>
            <person name="Crost E."/>
            <person name="Juge N."/>
            <person name="Bayer E.A."/>
            <person name="Flint H.J."/>
        </authorList>
    </citation>
    <scope>NUCLEOTIDE SEQUENCE [LARGE SCALE GENOMIC DNA]</scope>
    <source>
        <strain evidence="2">ATCC 27255</strain>
    </source>
</reference>
<accession>A0A2N0UYU1</accession>
<gene>
    <name evidence="2" type="ORF">RBATCC27255_00627</name>
</gene>
<organism evidence="2 3">
    <name type="scientific">Ruminococcus bromii</name>
    <dbReference type="NCBI Taxonomy" id="40518"/>
    <lineage>
        <taxon>Bacteria</taxon>
        <taxon>Bacillati</taxon>
        <taxon>Bacillota</taxon>
        <taxon>Clostridia</taxon>
        <taxon>Eubacteriales</taxon>
        <taxon>Oscillospiraceae</taxon>
        <taxon>Ruminococcus</taxon>
    </lineage>
</organism>
<evidence type="ECO:0000313" key="2">
    <source>
        <dbReference type="EMBL" id="PKD32140.1"/>
    </source>
</evidence>
<dbReference type="RefSeq" id="WP_101028712.1">
    <property type="nucleotide sequence ID" value="NZ_CABMMZ010000032.1"/>
</dbReference>
<keyword evidence="1" id="KW-1133">Transmembrane helix</keyword>